<dbReference type="SMART" id="SM00812">
    <property type="entry name" value="Alpha_L_fucos"/>
    <property type="match status" value="1"/>
</dbReference>
<comment type="caution">
    <text evidence="9">The sequence shown here is derived from an EMBL/GenBank/DDBJ whole genome shotgun (WGS) entry which is preliminary data.</text>
</comment>
<keyword evidence="4" id="KW-0732">Signal</keyword>
<evidence type="ECO:0000256" key="5">
    <source>
        <dbReference type="ARBA" id="ARBA00022801"/>
    </source>
</evidence>
<name>A0A5A5TE36_9CHLR</name>
<protein>
    <recommendedName>
        <fullName evidence="3">alpha-L-fucosidase</fullName>
        <ecNumber evidence="3">3.2.1.51</ecNumber>
    </recommendedName>
</protein>
<accession>A0A5A5TE36</accession>
<dbReference type="RefSeq" id="WP_149402720.1">
    <property type="nucleotide sequence ID" value="NZ_BIXY01000051.1"/>
</dbReference>
<dbReference type="InterPro" id="IPR000933">
    <property type="entry name" value="Glyco_hydro_29"/>
</dbReference>
<dbReference type="GO" id="GO:0016139">
    <property type="term" value="P:glycoside catabolic process"/>
    <property type="evidence" value="ECO:0007669"/>
    <property type="project" value="TreeGrafter"/>
</dbReference>
<dbReference type="PANTHER" id="PTHR10030">
    <property type="entry name" value="ALPHA-L-FUCOSIDASE"/>
    <property type="match status" value="1"/>
</dbReference>
<evidence type="ECO:0000256" key="6">
    <source>
        <dbReference type="ARBA" id="ARBA00023295"/>
    </source>
</evidence>
<dbReference type="SUPFAM" id="SSF51445">
    <property type="entry name" value="(Trans)glycosidases"/>
    <property type="match status" value="1"/>
</dbReference>
<keyword evidence="5" id="KW-0378">Hydrolase</keyword>
<evidence type="ECO:0000313" key="9">
    <source>
        <dbReference type="EMBL" id="GCF09810.1"/>
    </source>
</evidence>
<dbReference type="GO" id="GO:0005764">
    <property type="term" value="C:lysosome"/>
    <property type="evidence" value="ECO:0007669"/>
    <property type="project" value="TreeGrafter"/>
</dbReference>
<dbReference type="Pfam" id="PF01120">
    <property type="entry name" value="Alpha_L_fucos"/>
    <property type="match status" value="1"/>
</dbReference>
<dbReference type="GO" id="GO:0004560">
    <property type="term" value="F:alpha-L-fucosidase activity"/>
    <property type="evidence" value="ECO:0007669"/>
    <property type="project" value="InterPro"/>
</dbReference>
<evidence type="ECO:0000256" key="1">
    <source>
        <dbReference type="ARBA" id="ARBA00004071"/>
    </source>
</evidence>
<dbReference type="PANTHER" id="PTHR10030:SF37">
    <property type="entry name" value="ALPHA-L-FUCOSIDASE-RELATED"/>
    <property type="match status" value="1"/>
</dbReference>
<evidence type="ECO:0000256" key="3">
    <source>
        <dbReference type="ARBA" id="ARBA00012662"/>
    </source>
</evidence>
<comment type="similarity">
    <text evidence="2">Belongs to the glycosyl hydrolase 29 family.</text>
</comment>
<dbReference type="InterPro" id="IPR016286">
    <property type="entry name" value="FUC_metazoa-typ"/>
</dbReference>
<proteinExistence type="inferred from homology"/>
<dbReference type="GO" id="GO:0006004">
    <property type="term" value="P:fucose metabolic process"/>
    <property type="evidence" value="ECO:0007669"/>
    <property type="project" value="InterPro"/>
</dbReference>
<sequence>MVEDKELSAQRSAWFVQDRFGLFIHWGLYSAIARYGRGGLAEWSKSTDKISEEKYQDYFDAFDPDLYDPRAWARTAKQAGMRYAVITTKHHDGFCLWDSALTDYKASNTQAGRDLLREWVDAFRAEGLKIGFYHSLIDWHHSEFTIDGFHPRREDLEFREREKGRDMHKYAEYLHGQVRELLTGYGQIDIMWLDFSYTFMDWDWAKGKGKDDWQSEKLVAMIRELQPDILLNNRLEVEGDFQTPEQYQPRTWISEQGKRVTWEVCQTLNGSWGYDRDNQNWKSPDLLVRMLIDTVSKGGNLILNVGPTARGEFDPQAVATLQALGEWTHVHGRAVYGATQSTYSAPEDCRFTRRGKRLYLHIFAWPMQHLHLDGLAGRVTYAHLLNDGSEIRFQEGIPDEGGHVSGKDGMRPDTLTLELPIQRPDVLVPVIELFLKDEE</sequence>
<dbReference type="InterPro" id="IPR017853">
    <property type="entry name" value="GH"/>
</dbReference>
<dbReference type="InterPro" id="IPR057739">
    <property type="entry name" value="Glyco_hydro_29_N"/>
</dbReference>
<feature type="domain" description="Glycoside hydrolase family 29 N-terminal" evidence="8">
    <location>
        <begin position="9"/>
        <end position="332"/>
    </location>
</feature>
<dbReference type="PIRSF" id="PIRSF001092">
    <property type="entry name" value="Alpha-L-fucosidase"/>
    <property type="match status" value="1"/>
</dbReference>
<dbReference type="Proteomes" id="UP000322530">
    <property type="component" value="Unassembled WGS sequence"/>
</dbReference>
<keyword evidence="10" id="KW-1185">Reference proteome</keyword>
<reference evidence="9 10" key="1">
    <citation type="submission" date="2019-01" db="EMBL/GenBank/DDBJ databases">
        <title>Draft genome sequence of Dictyobacter sp. Uno17.</title>
        <authorList>
            <person name="Wang C.M."/>
            <person name="Zheng Y."/>
            <person name="Sakai Y."/>
            <person name="Abe K."/>
            <person name="Yokota A."/>
            <person name="Yabe S."/>
        </authorList>
    </citation>
    <scope>NUCLEOTIDE SEQUENCE [LARGE SCALE GENOMIC DNA]</scope>
    <source>
        <strain evidence="9 10">Uno17</strain>
    </source>
</reference>
<dbReference type="AlphaFoldDB" id="A0A5A5TE36"/>
<dbReference type="PRINTS" id="PR00741">
    <property type="entry name" value="GLHYDRLASE29"/>
</dbReference>
<feature type="site" description="May be important for catalysis" evidence="7">
    <location>
        <position position="265"/>
    </location>
</feature>
<dbReference type="OrthoDB" id="107551at2"/>
<dbReference type="EMBL" id="BIXY01000051">
    <property type="protein sequence ID" value="GCF09810.1"/>
    <property type="molecule type" value="Genomic_DNA"/>
</dbReference>
<evidence type="ECO:0000256" key="7">
    <source>
        <dbReference type="PIRSR" id="PIRSR001092-1"/>
    </source>
</evidence>
<evidence type="ECO:0000256" key="2">
    <source>
        <dbReference type="ARBA" id="ARBA00007951"/>
    </source>
</evidence>
<dbReference type="EC" id="3.2.1.51" evidence="3"/>
<dbReference type="Gene3D" id="3.20.20.80">
    <property type="entry name" value="Glycosidases"/>
    <property type="match status" value="1"/>
</dbReference>
<evidence type="ECO:0000313" key="10">
    <source>
        <dbReference type="Proteomes" id="UP000322530"/>
    </source>
</evidence>
<gene>
    <name evidence="9" type="ORF">KDI_33740</name>
</gene>
<evidence type="ECO:0000256" key="4">
    <source>
        <dbReference type="ARBA" id="ARBA00022729"/>
    </source>
</evidence>
<evidence type="ECO:0000259" key="8">
    <source>
        <dbReference type="Pfam" id="PF01120"/>
    </source>
</evidence>
<comment type="function">
    <text evidence="1">Alpha-L-fucosidase is responsible for hydrolyzing the alpha-1,6-linked fucose joined to the reducing-end N-acetylglucosamine of the carbohydrate moieties of glycoproteins.</text>
</comment>
<keyword evidence="6" id="KW-0326">Glycosidase</keyword>
<organism evidence="9 10">
    <name type="scientific">Dictyobacter arantiisoli</name>
    <dbReference type="NCBI Taxonomy" id="2014874"/>
    <lineage>
        <taxon>Bacteria</taxon>
        <taxon>Bacillati</taxon>
        <taxon>Chloroflexota</taxon>
        <taxon>Ktedonobacteria</taxon>
        <taxon>Ktedonobacterales</taxon>
        <taxon>Dictyobacteraceae</taxon>
        <taxon>Dictyobacter</taxon>
    </lineage>
</organism>